<organism evidence="3 4">
    <name type="scientific">Aphanomyces astaci</name>
    <name type="common">Crayfish plague agent</name>
    <dbReference type="NCBI Taxonomy" id="112090"/>
    <lineage>
        <taxon>Eukaryota</taxon>
        <taxon>Sar</taxon>
        <taxon>Stramenopiles</taxon>
        <taxon>Oomycota</taxon>
        <taxon>Saprolegniomycetes</taxon>
        <taxon>Saprolegniales</taxon>
        <taxon>Verrucalvaceae</taxon>
        <taxon>Aphanomyces</taxon>
    </lineage>
</organism>
<proteinExistence type="predicted"/>
<comment type="caution">
    <text evidence="3">The sequence shown here is derived from an EMBL/GenBank/DDBJ whole genome shotgun (WGS) entry which is preliminary data.</text>
</comment>
<feature type="coiled-coil region" evidence="1">
    <location>
        <begin position="535"/>
        <end position="562"/>
    </location>
</feature>
<keyword evidence="1" id="KW-0175">Coiled coil</keyword>
<name>A0A418DKS9_APHAT</name>
<dbReference type="VEuPathDB" id="FungiDB:H257_00226"/>
<protein>
    <submittedName>
        <fullName evidence="3">Uncharacterized protein</fullName>
    </submittedName>
</protein>
<evidence type="ECO:0000256" key="1">
    <source>
        <dbReference type="SAM" id="Coils"/>
    </source>
</evidence>
<dbReference type="Proteomes" id="UP000285712">
    <property type="component" value="Unassembled WGS sequence"/>
</dbReference>
<feature type="coiled-coil region" evidence="1">
    <location>
        <begin position="412"/>
        <end position="439"/>
    </location>
</feature>
<sequence length="742" mass="81056">MSDAVLATPAVSAPLDTGNLKATSINAITDTFGKQSVGATSASKGAEVSTGSPLSSSIYVRIGDSIQLAAKSPEGELGRVRFVVDSAIRQTILVAPPIQEGISSELATFIIAPVGGAEAGSELSYNQLFTLQFAGSGGAPVSSLNSNPPGMSDGIGLQEFGVKGEMTFMFKGKDPSKIQFNDANLVLTCHDANRTRKNFNNVVTILKKSKTSGHGGFLTTAKKGPAITFTVTRPNVVPAARSDAIRSEAATVVVSEVGRTTDSFSAAVKSPLPPTPSDSFSKVDDEIVLPYVPPTLPPAPSLSKRPSFAVVSTPLKEIPLTPAPVQPADAPATASITVKQDSRDEGDVVVVRNTSPAVQDSKADGVKPLGGGEKALPSNSKLDSLLNLAPHQPHHPSSMTKADVDLKAKKWLGDSSQELSEIQQSVERLKLQRLQLERLQGVEGENERLRSRVLQVEFKLEQVDAAFRDQRQQLQDAIDTREVLELRWREAMESLQNVVEETTRTYESKLKLMEHDLETRMAKIGELEVVVGDTKATAERREGKLELKISQLEATNLSLEKQAATGSASWEAERARLLNDLAAADSKDRMTKFLKRKTAMHKAQTELEARNKALEDHIKQQQTESAREVQTLQALIQVDFRNHWRLGRVVLIGNEASHHEFVKRERHRFHLDEQNKALVKREKKMLGDVTELSMALRVRLNVAVDHVLLTQVPQDISDEKRVLEDKVKSLLGKFVLVYNMNR</sequence>
<dbReference type="VEuPathDB" id="FungiDB:H257_00225"/>
<gene>
    <name evidence="3" type="ORF">DYB35_001815</name>
</gene>
<dbReference type="EMBL" id="QUTG01002436">
    <property type="protein sequence ID" value="RHY96235.1"/>
    <property type="molecule type" value="Genomic_DNA"/>
</dbReference>
<evidence type="ECO:0000256" key="2">
    <source>
        <dbReference type="SAM" id="MobiDB-lite"/>
    </source>
</evidence>
<dbReference type="AlphaFoldDB" id="A0A418DKS9"/>
<reference evidence="3 4" key="1">
    <citation type="submission" date="2018-08" db="EMBL/GenBank/DDBJ databases">
        <title>Aphanomyces genome sequencing and annotation.</title>
        <authorList>
            <person name="Minardi D."/>
            <person name="Oidtmann B."/>
            <person name="Van Der Giezen M."/>
            <person name="Studholme D.J."/>
        </authorList>
    </citation>
    <scope>NUCLEOTIDE SEQUENCE [LARGE SCALE GENOMIC DNA]</scope>
    <source>
        <strain evidence="3 4">Sv</strain>
    </source>
</reference>
<evidence type="ECO:0000313" key="4">
    <source>
        <dbReference type="Proteomes" id="UP000285712"/>
    </source>
</evidence>
<feature type="region of interest" description="Disordered" evidence="2">
    <location>
        <begin position="356"/>
        <end position="378"/>
    </location>
</feature>
<accession>A0A418DKS9</accession>
<evidence type="ECO:0000313" key="3">
    <source>
        <dbReference type="EMBL" id="RHY96235.1"/>
    </source>
</evidence>